<dbReference type="Gene3D" id="1.10.490.10">
    <property type="entry name" value="Globins"/>
    <property type="match status" value="1"/>
</dbReference>
<protein>
    <recommendedName>
        <fullName evidence="2">Globin domain-containing protein</fullName>
    </recommendedName>
</protein>
<dbReference type="AlphaFoldDB" id="A0A1D2V9T2"/>
<accession>A0A1D2V9T2</accession>
<dbReference type="PANTHER" id="PTHR43396:SF6">
    <property type="entry name" value="ABL201WP"/>
    <property type="match status" value="1"/>
</dbReference>
<evidence type="ECO:0000313" key="3">
    <source>
        <dbReference type="EMBL" id="ODV58257.1"/>
    </source>
</evidence>
<dbReference type="GO" id="GO:0071949">
    <property type="term" value="F:FAD binding"/>
    <property type="evidence" value="ECO:0007669"/>
    <property type="project" value="TreeGrafter"/>
</dbReference>
<feature type="region of interest" description="Disordered" evidence="1">
    <location>
        <begin position="1"/>
        <end position="28"/>
    </location>
</feature>
<dbReference type="RefSeq" id="XP_020044564.1">
    <property type="nucleotide sequence ID" value="XM_020195124.1"/>
</dbReference>
<dbReference type="SUPFAM" id="SSF46458">
    <property type="entry name" value="Globin-like"/>
    <property type="match status" value="1"/>
</dbReference>
<dbReference type="InParanoid" id="A0A1D2V9T2"/>
<dbReference type="STRING" id="1344418.A0A1D2V9T2"/>
<dbReference type="GO" id="GO:0071500">
    <property type="term" value="P:cellular response to nitrosative stress"/>
    <property type="evidence" value="ECO:0007669"/>
    <property type="project" value="TreeGrafter"/>
</dbReference>
<reference evidence="4" key="1">
    <citation type="submission" date="2016-05" db="EMBL/GenBank/DDBJ databases">
        <title>Comparative genomics of biotechnologically important yeasts.</title>
        <authorList>
            <consortium name="DOE Joint Genome Institute"/>
            <person name="Riley R."/>
            <person name="Haridas S."/>
            <person name="Wolfe K.H."/>
            <person name="Lopes M.R."/>
            <person name="Hittinger C.T."/>
            <person name="Goker M."/>
            <person name="Salamov A."/>
            <person name="Wisecaver J."/>
            <person name="Long T.M."/>
            <person name="Aerts A.L."/>
            <person name="Barry K."/>
            <person name="Choi C."/>
            <person name="Clum A."/>
            <person name="Coughlan A.Y."/>
            <person name="Deshpande S."/>
            <person name="Douglass A.P."/>
            <person name="Hanson S.J."/>
            <person name="Klenk H.-P."/>
            <person name="Labutti K."/>
            <person name="Lapidus A."/>
            <person name="Lindquist E."/>
            <person name="Lipzen A."/>
            <person name="Meier-Kolthoff J.P."/>
            <person name="Ohm R.A."/>
            <person name="Otillar R.P."/>
            <person name="Pangilinan J."/>
            <person name="Peng Y."/>
            <person name="Rokas A."/>
            <person name="Rosa C.A."/>
            <person name="Scheuner C."/>
            <person name="Sibirny A.A."/>
            <person name="Slot J.C."/>
            <person name="Stielow J.B."/>
            <person name="Sun H."/>
            <person name="Kurtzman C.P."/>
            <person name="Blackwell M."/>
            <person name="Grigoriev I.V."/>
            <person name="Jeffries T.W."/>
        </authorList>
    </citation>
    <scope>NUCLEOTIDE SEQUENCE [LARGE SCALE GENOMIC DNA]</scope>
    <source>
        <strain evidence="4">DSM 1968</strain>
    </source>
</reference>
<sequence length="422" mass="47981">MSFGFRKMFKHSNSAKHERDPKKYNSDNQSDVISYYSFATKDNSTKDDYSLSSNSDIVSSNNSSIKSSPIKKTSILTKNNLTKTNTNTSNSNNDSLLKFTPDEMALLRKTWNENLIPPVQTVDGYLKITDKNSKINSFSHVFTSIQFWNEIHSNAFLINPDLDGLLPSVNHQALHFAGILRMAILNLEDLSGLSDYLGAIGRRHGIIFGTEPRFFQELGIAVFKSLYERFGDAFTPEIENLWIALYSFIANTMIEACSIDVKLNDDGSFSPTNTPKITINNTTNTNINNIKDTQANNCNPNTAANNYSYSYNYNYNYNNSAININSSNKPNPTRILHHTPNQNLNITHNNNSISTTIGKHHLRRNISEKDNEKYAIEHLKVDSIFTKKRESFLTKHERRKAEREAALNERLEKSSVNKLSFY</sequence>
<proteinExistence type="predicted"/>
<feature type="compositionally biased region" description="Basic and acidic residues" evidence="1">
    <location>
        <begin position="15"/>
        <end position="25"/>
    </location>
</feature>
<dbReference type="GO" id="GO:0008941">
    <property type="term" value="F:nitric oxide dioxygenase NAD(P)H activity"/>
    <property type="evidence" value="ECO:0007669"/>
    <property type="project" value="TreeGrafter"/>
</dbReference>
<feature type="domain" description="Globin" evidence="2">
    <location>
        <begin position="125"/>
        <end position="258"/>
    </location>
</feature>
<dbReference type="PANTHER" id="PTHR43396">
    <property type="entry name" value="FLAVOHEMOPROTEIN"/>
    <property type="match status" value="1"/>
</dbReference>
<dbReference type="InterPro" id="IPR012292">
    <property type="entry name" value="Globin/Proto"/>
</dbReference>
<dbReference type="OrthoDB" id="436496at2759"/>
<dbReference type="EMBL" id="KV454493">
    <property type="protein sequence ID" value="ODV58257.1"/>
    <property type="molecule type" value="Genomic_DNA"/>
</dbReference>
<dbReference type="InterPro" id="IPR000971">
    <property type="entry name" value="Globin"/>
</dbReference>
<dbReference type="Pfam" id="PF00042">
    <property type="entry name" value="Globin"/>
    <property type="match status" value="1"/>
</dbReference>
<dbReference type="PROSITE" id="PS01033">
    <property type="entry name" value="GLOBIN"/>
    <property type="match status" value="1"/>
</dbReference>
<evidence type="ECO:0000256" key="1">
    <source>
        <dbReference type="SAM" id="MobiDB-lite"/>
    </source>
</evidence>
<dbReference type="GO" id="GO:0020037">
    <property type="term" value="F:heme binding"/>
    <property type="evidence" value="ECO:0007669"/>
    <property type="project" value="InterPro"/>
</dbReference>
<dbReference type="GO" id="GO:0046210">
    <property type="term" value="P:nitric oxide catabolic process"/>
    <property type="evidence" value="ECO:0007669"/>
    <property type="project" value="TreeGrafter"/>
</dbReference>
<keyword evidence="4" id="KW-1185">Reference proteome</keyword>
<gene>
    <name evidence="3" type="ORF">ASCRUDRAFT_93192</name>
</gene>
<dbReference type="GO" id="GO:0019825">
    <property type="term" value="F:oxygen binding"/>
    <property type="evidence" value="ECO:0007669"/>
    <property type="project" value="InterPro"/>
</dbReference>
<evidence type="ECO:0000259" key="2">
    <source>
        <dbReference type="PROSITE" id="PS01033"/>
    </source>
</evidence>
<feature type="compositionally biased region" description="Low complexity" evidence="1">
    <location>
        <begin position="50"/>
        <end position="67"/>
    </location>
</feature>
<dbReference type="InterPro" id="IPR009050">
    <property type="entry name" value="Globin-like_sf"/>
</dbReference>
<organism evidence="3 4">
    <name type="scientific">Ascoidea rubescens DSM 1968</name>
    <dbReference type="NCBI Taxonomy" id="1344418"/>
    <lineage>
        <taxon>Eukaryota</taxon>
        <taxon>Fungi</taxon>
        <taxon>Dikarya</taxon>
        <taxon>Ascomycota</taxon>
        <taxon>Saccharomycotina</taxon>
        <taxon>Saccharomycetes</taxon>
        <taxon>Ascoideaceae</taxon>
        <taxon>Ascoidea</taxon>
    </lineage>
</organism>
<dbReference type="GeneID" id="30968760"/>
<evidence type="ECO:0000313" key="4">
    <source>
        <dbReference type="Proteomes" id="UP000095038"/>
    </source>
</evidence>
<dbReference type="Proteomes" id="UP000095038">
    <property type="component" value="Unassembled WGS sequence"/>
</dbReference>
<name>A0A1D2V9T2_9ASCO</name>
<feature type="region of interest" description="Disordered" evidence="1">
    <location>
        <begin position="44"/>
        <end position="67"/>
    </location>
</feature>